<dbReference type="InterPro" id="IPR013783">
    <property type="entry name" value="Ig-like_fold"/>
</dbReference>
<gene>
    <name evidence="5" type="ordered locus">Mar181_0169</name>
</gene>
<organism evidence="5 6">
    <name type="scientific">Marinomonas posidonica (strain CECT 7376 / NCIMB 14433 / IVIA-Po-181)</name>
    <dbReference type="NCBI Taxonomy" id="491952"/>
    <lineage>
        <taxon>Bacteria</taxon>
        <taxon>Pseudomonadati</taxon>
        <taxon>Pseudomonadota</taxon>
        <taxon>Gammaproteobacteria</taxon>
        <taxon>Oceanospirillales</taxon>
        <taxon>Oceanospirillaceae</taxon>
        <taxon>Marinomonas</taxon>
    </lineage>
</organism>
<accession>F6CWI2</accession>
<dbReference type="PANTHER" id="PTHR30344">
    <property type="entry name" value="6-PHOSPHOGLUCONOLACTONASE-RELATED"/>
    <property type="match status" value="1"/>
</dbReference>
<dbReference type="eggNOG" id="COG2706">
    <property type="taxonomic scope" value="Bacteria"/>
</dbReference>
<dbReference type="GO" id="GO:0006006">
    <property type="term" value="P:glucose metabolic process"/>
    <property type="evidence" value="ECO:0007669"/>
    <property type="project" value="UniProtKB-KW"/>
</dbReference>
<reference evidence="5 6" key="1">
    <citation type="journal article" date="2012" name="Stand. Genomic Sci.">
        <title>Complete genome sequence of Marinomonas posidonica type strain (IVIA-Po-181(T)).</title>
        <authorList>
            <person name="Lucas-Elio P."/>
            <person name="Goodwin L."/>
            <person name="Woyke T."/>
            <person name="Pitluck S."/>
            <person name="Nolan M."/>
            <person name="Kyrpides N.C."/>
            <person name="Detter J.C."/>
            <person name="Copeland A."/>
            <person name="Lu M."/>
            <person name="Bruce D."/>
            <person name="Detter C."/>
            <person name="Tapia R."/>
            <person name="Han S."/>
            <person name="Land M.L."/>
            <person name="Ivanova N."/>
            <person name="Mikhailova N."/>
            <person name="Johnston A.W."/>
            <person name="Sanchez-Amat A."/>
        </authorList>
    </citation>
    <scope>NUCLEOTIDE SEQUENCE [LARGE SCALE GENOMIC DNA]</scope>
    <source>
        <strain evidence="6">CECT 7376 / NCIMB 14433 / IVIA-Po-181</strain>
    </source>
</reference>
<dbReference type="Proteomes" id="UP000009230">
    <property type="component" value="Chromosome"/>
</dbReference>
<dbReference type="InterPro" id="IPR050282">
    <property type="entry name" value="Cycloisomerase_2"/>
</dbReference>
<dbReference type="KEGG" id="mpc:Mar181_0169"/>
<evidence type="ECO:0000259" key="4">
    <source>
        <dbReference type="SMART" id="SM00736"/>
    </source>
</evidence>
<proteinExistence type="inferred from homology"/>
<evidence type="ECO:0000313" key="5">
    <source>
        <dbReference type="EMBL" id="AEF53237.1"/>
    </source>
</evidence>
<dbReference type="GO" id="GO:0016020">
    <property type="term" value="C:membrane"/>
    <property type="evidence" value="ECO:0007669"/>
    <property type="project" value="InterPro"/>
</dbReference>
<evidence type="ECO:0000256" key="3">
    <source>
        <dbReference type="SAM" id="MobiDB-lite"/>
    </source>
</evidence>
<feature type="region of interest" description="Disordered" evidence="3">
    <location>
        <begin position="1452"/>
        <end position="1481"/>
    </location>
</feature>
<dbReference type="RefSeq" id="WP_013794714.1">
    <property type="nucleotide sequence ID" value="NC_015559.1"/>
</dbReference>
<dbReference type="Pfam" id="PF10282">
    <property type="entry name" value="Lactonase"/>
    <property type="match status" value="1"/>
</dbReference>
<dbReference type="GO" id="GO:0017057">
    <property type="term" value="F:6-phosphogluconolactonase activity"/>
    <property type="evidence" value="ECO:0007669"/>
    <property type="project" value="TreeGrafter"/>
</dbReference>
<keyword evidence="6" id="KW-1185">Reference proteome</keyword>
<dbReference type="InterPro" id="IPR015943">
    <property type="entry name" value="WD40/YVTN_repeat-like_dom_sf"/>
</dbReference>
<keyword evidence="2" id="KW-0119">Carbohydrate metabolism</keyword>
<dbReference type="PANTHER" id="PTHR30344:SF1">
    <property type="entry name" value="6-PHOSPHOGLUCONOLACTONASE"/>
    <property type="match status" value="1"/>
</dbReference>
<dbReference type="Pfam" id="PF05345">
    <property type="entry name" value="He_PIG"/>
    <property type="match status" value="1"/>
</dbReference>
<dbReference type="EMBL" id="CP002771">
    <property type="protein sequence ID" value="AEF53237.1"/>
    <property type="molecule type" value="Genomic_DNA"/>
</dbReference>
<dbReference type="OrthoDB" id="6091599at2"/>
<dbReference type="Gene3D" id="2.130.10.10">
    <property type="entry name" value="YVTN repeat-like/Quinoprotein amine dehydrogenase"/>
    <property type="match status" value="4"/>
</dbReference>
<dbReference type="SUPFAM" id="SSF49313">
    <property type="entry name" value="Cadherin-like"/>
    <property type="match status" value="1"/>
</dbReference>
<dbReference type="SUPFAM" id="SSF69322">
    <property type="entry name" value="Tricorn protease domain 2"/>
    <property type="match status" value="1"/>
</dbReference>
<name>F6CWI2_MARPP</name>
<comment type="similarity">
    <text evidence="1">Belongs to the cycloisomerase 2 family.</text>
</comment>
<dbReference type="InterPro" id="IPR019405">
    <property type="entry name" value="Lactonase_7-beta_prop"/>
</dbReference>
<sequence length="1691" mass="179163">MLFAKPSRSLGVFALEQRMMFDAAGAATLEVESTNIDYVDETNDYDSSTYSNVLAAAEDVSVSEDGNFVYAVSSNSSSWSTDSSVLSVFSMAEDGSLTLVQSYYNYTSVFNLETYTNDQVVQNEGLAGASLISMSSDQNYLYVFGEDDNSLVVFSRDTQTGELTRLSSTEITDFGIDGVSSFVFDIETSGDYLYVTGGDQVLVLSSDDEGSLSLVAQYSNETEGVSGLTGANSIAISADGTRLVVGASGGSNAVTLFDVNDDGTLTYVSSVTGEDDQYFINSVKISADGQTVYALNDNDGSSLLVMTYDDAGELTLADTYSVSDEARTILVSEDGTGVFVMGAYIDVFLQDDNADLTAVQTIDGSDNDLGANFSSITQAYLSADHSKLFVVISDGILSFSFDVPAVSYTENEQGTLLLPTGIISDSELDALDDYQGASYTITRESGALEEDEFDFQEANGLTLEDGKILKDGSEIATFTVVDNVLTVSFTASTSQATAQQVLRQITYSNSSNDPVANGASPSFSITVNDGDGNETSVNVQVNLIGVNNPAEISSTTSEITYQTGDDYTLLFSDTSIETIEADQTIWKVQIAITGATADDLLKVGKGKIALEAFSGTSQTVDNTSYSVTEEDGVVTVTLYIMDSSENAASVIDGIAYKYTGDDTSGERTVSLSIIEYTSQSDIGEATTLYDGTTTITLAAADEDNVAPTITSTTNQIAYTENGAATSVFPDAVLTDSQMDAYNDGAGNYHGAELIVSITGATSSDQLVFEEANGLVLTGSSLTKDGVVIATVSNVDGILTITFTEDNGTVPTSEDVQNVINQIQYQNSSETPESTVNVSVTLSDQFGLTSNVLMAQINITALNDTPEVTQDASIAAGEMSLTETLSAAEGLTDVSASSVSSDGGVLYVADSSGNIAVFTLNDESSEWEYQSTLTSVDGVDSVDKLITTADGQNLYLLGNEGDVIAVYSLSEDLVLSNTQVIVADYETNEITVSGVQDIVLSEDGLHFYYINSTALSEMTRDAETGELSFVQKIADAWSSPYLWNPSSLTVSGDYVFVTTNFRTSTLIVFEQEESGLAWKAYIRDGSEDSAGNNAILSSTTHVAATDDGEYIYVVNDTSIYTYAYDAESESFLLVTDEAILVENLSDLVVSADNEKLFVLTSDGSLYRYIIGEDGSLTQAGIMQGASSEGAYLSISDAGHVFLQGTDVVAIYDATGREESLYEIGFDAVVLAPELTIFDEEMSASDNYSGLSITLSGSTINATDTFGLASDSEFTLDGENLLYQGEVVGRFVNDGGTLLVTISSALTQDQVNALARSLTFENASLTQAATLSFTVSINDGDASSNSVEIALNVSENLPPQLAGSYQFSTITETESVSIQLPDTLFSDASNDTLTWQVTGLPNGLSFNADTLVISGNAVELGEFLVVIQTTDTQGQSAQIEVTLTVEPMVVASSSSSSQIDTSETTASQIDTSETTASPSGATVSPSEAAMQFFSQSFIQDTQINTIDVFASAVDVSENAVDVSTNTSLIKSTLGSDSFSTSLSFIENTQLDSVQTDSIASLQAYRSTSIEWSQGITNLQLSLLDSVMSEEEKAILAVMSADGIGLPEGVEYDLETGRLNLDKDVLGETQQIELHVLVVDENGETSVIPVEVKLESDSHAQVNNAPFSEQVNDASSLSVFNINKLLMNDLMAAS</sequence>
<evidence type="ECO:0000256" key="2">
    <source>
        <dbReference type="ARBA" id="ARBA00022526"/>
    </source>
</evidence>
<feature type="compositionally biased region" description="Polar residues" evidence="3">
    <location>
        <begin position="1456"/>
        <end position="1481"/>
    </location>
</feature>
<dbReference type="InterPro" id="IPR015919">
    <property type="entry name" value="Cadherin-like_sf"/>
</dbReference>
<dbReference type="InterPro" id="IPR006644">
    <property type="entry name" value="Cadg"/>
</dbReference>
<protein>
    <submittedName>
        <fullName evidence="5">Ig family protein</fullName>
    </submittedName>
</protein>
<evidence type="ECO:0000256" key="1">
    <source>
        <dbReference type="ARBA" id="ARBA00005564"/>
    </source>
</evidence>
<evidence type="ECO:0000313" key="6">
    <source>
        <dbReference type="Proteomes" id="UP000009230"/>
    </source>
</evidence>
<dbReference type="SUPFAM" id="SSF101908">
    <property type="entry name" value="Putative isomerase YbhE"/>
    <property type="match status" value="1"/>
</dbReference>
<keyword evidence="2" id="KW-0313">Glucose metabolism</keyword>
<dbReference type="STRING" id="491952.Mar181_0169"/>
<dbReference type="SMART" id="SM00736">
    <property type="entry name" value="CADG"/>
    <property type="match status" value="1"/>
</dbReference>
<dbReference type="HOGENOM" id="CLU_241667_0_0_6"/>
<dbReference type="Gene3D" id="2.60.40.10">
    <property type="entry name" value="Immunoglobulins"/>
    <property type="match status" value="1"/>
</dbReference>
<feature type="domain" description="Dystroglycan-type cadherin-like" evidence="4">
    <location>
        <begin position="1350"/>
        <end position="1450"/>
    </location>
</feature>
<dbReference type="GO" id="GO:0005509">
    <property type="term" value="F:calcium ion binding"/>
    <property type="evidence" value="ECO:0007669"/>
    <property type="project" value="InterPro"/>
</dbReference>